<keyword evidence="1" id="KW-1133">Transmembrane helix</keyword>
<proteinExistence type="predicted"/>
<evidence type="ECO:0000313" key="2">
    <source>
        <dbReference type="EnsemblPlants" id="MELO3C033667.2.1"/>
    </source>
</evidence>
<organism evidence="2">
    <name type="scientific">Cucumis melo</name>
    <name type="common">Muskmelon</name>
    <dbReference type="NCBI Taxonomy" id="3656"/>
    <lineage>
        <taxon>Eukaryota</taxon>
        <taxon>Viridiplantae</taxon>
        <taxon>Streptophyta</taxon>
        <taxon>Embryophyta</taxon>
        <taxon>Tracheophyta</taxon>
        <taxon>Spermatophyta</taxon>
        <taxon>Magnoliopsida</taxon>
        <taxon>eudicotyledons</taxon>
        <taxon>Gunneridae</taxon>
        <taxon>Pentapetalae</taxon>
        <taxon>rosids</taxon>
        <taxon>fabids</taxon>
        <taxon>Cucurbitales</taxon>
        <taxon>Cucurbitaceae</taxon>
        <taxon>Benincaseae</taxon>
        <taxon>Cucumis</taxon>
    </lineage>
</organism>
<accession>A0A9I9EH15</accession>
<dbReference type="EnsemblPlants" id="MELO3C033667.2.1">
    <property type="protein sequence ID" value="MELO3C033667.2.1"/>
    <property type="gene ID" value="MELO3C033667.2"/>
</dbReference>
<protein>
    <submittedName>
        <fullName evidence="2">Uncharacterized protein</fullName>
    </submittedName>
</protein>
<evidence type="ECO:0000256" key="1">
    <source>
        <dbReference type="SAM" id="Phobius"/>
    </source>
</evidence>
<keyword evidence="1" id="KW-0472">Membrane</keyword>
<keyword evidence="1" id="KW-0812">Transmembrane</keyword>
<dbReference type="Gramene" id="MELO3C033667.2.1">
    <property type="protein sequence ID" value="MELO3C033667.2.1"/>
    <property type="gene ID" value="MELO3C033667.2"/>
</dbReference>
<dbReference type="AlphaFoldDB" id="A0A9I9EH15"/>
<name>A0A9I9EH15_CUCME</name>
<feature type="transmembrane region" description="Helical" evidence="1">
    <location>
        <begin position="82"/>
        <end position="106"/>
    </location>
</feature>
<sequence>MALIEREDASNPMYASGLKFWGVFAEGIYEQTNLTDRLNVGWGESAMEYVLGSTFVCKNIDATKEINLSISLDGGIPQGACILGQLLGIFLVNLQLSAFWIVHFILKELIRRSMAETHFDNAKLNIPANARYFEENALGKGKAFNNTRVKRSIKVPTISNKLAAMMIIYGGNMAKSQSRVLPT</sequence>
<reference evidence="2" key="1">
    <citation type="submission" date="2023-03" db="UniProtKB">
        <authorList>
            <consortium name="EnsemblPlants"/>
        </authorList>
    </citation>
    <scope>IDENTIFICATION</scope>
</reference>